<feature type="transmembrane region" description="Helical" evidence="5">
    <location>
        <begin position="59"/>
        <end position="81"/>
    </location>
</feature>
<dbReference type="PANTHER" id="PTHR11040">
    <property type="entry name" value="ZINC/IRON TRANSPORTER"/>
    <property type="match status" value="1"/>
</dbReference>
<dbReference type="GO" id="GO:0016020">
    <property type="term" value="C:membrane"/>
    <property type="evidence" value="ECO:0007669"/>
    <property type="project" value="UniProtKB-SubCell"/>
</dbReference>
<keyword evidence="3 5" id="KW-1133">Transmembrane helix</keyword>
<sequence length="241" mass="25819">MNIIFLSSLLLLGTFLGSLFAVLFKRSFISVGPALSFTGGVMLVASFTSLILPGIEKGGFWSVALGIMLGFALMALIENLVPHEHTIKGKEGPTNQRIGKLYLIVFAVIIHNMPEGFSVGVASSYSMDKGLETAIAIALQDVPEGLIVSLPLMVISGKVLIPLWIGFLSGLLEALFSIFGYTFFEYFNSLLPIGLGFGGGAMIYITAKEVFPEAYSEGKHTQSTVAFLVGLLLMLLLDTSL</sequence>
<evidence type="ECO:0000313" key="6">
    <source>
        <dbReference type="EMBL" id="HEW45061.1"/>
    </source>
</evidence>
<evidence type="ECO:0000256" key="1">
    <source>
        <dbReference type="ARBA" id="ARBA00004141"/>
    </source>
</evidence>
<feature type="transmembrane region" description="Helical" evidence="5">
    <location>
        <begin position="190"/>
        <end position="207"/>
    </location>
</feature>
<feature type="transmembrane region" description="Helical" evidence="5">
    <location>
        <begin position="31"/>
        <end position="52"/>
    </location>
</feature>
<comment type="subcellular location">
    <subcellularLocation>
        <location evidence="1">Membrane</location>
        <topology evidence="1">Multi-pass membrane protein</topology>
    </subcellularLocation>
</comment>
<proteinExistence type="predicted"/>
<evidence type="ECO:0000256" key="2">
    <source>
        <dbReference type="ARBA" id="ARBA00022692"/>
    </source>
</evidence>
<dbReference type="Pfam" id="PF02535">
    <property type="entry name" value="Zip"/>
    <property type="match status" value="1"/>
</dbReference>
<dbReference type="InterPro" id="IPR003689">
    <property type="entry name" value="ZIP"/>
</dbReference>
<dbReference type="EMBL" id="DSFP01000001">
    <property type="protein sequence ID" value="HEW45061.1"/>
    <property type="molecule type" value="Genomic_DNA"/>
</dbReference>
<evidence type="ECO:0000256" key="5">
    <source>
        <dbReference type="SAM" id="Phobius"/>
    </source>
</evidence>
<reference evidence="6" key="1">
    <citation type="journal article" date="2020" name="mSystems">
        <title>Genome- and Community-Level Interaction Insights into Carbon Utilization and Element Cycling Functions of Hydrothermarchaeota in Hydrothermal Sediment.</title>
        <authorList>
            <person name="Zhou Z."/>
            <person name="Liu Y."/>
            <person name="Xu W."/>
            <person name="Pan J."/>
            <person name="Luo Z.H."/>
            <person name="Li M."/>
        </authorList>
    </citation>
    <scope>NUCLEOTIDE SEQUENCE [LARGE SCALE GENOMIC DNA]</scope>
    <source>
        <strain evidence="6">SpSt-132</strain>
    </source>
</reference>
<dbReference type="PANTHER" id="PTHR11040:SF70">
    <property type="entry name" value="OS05G0316100 PROTEIN"/>
    <property type="match status" value="1"/>
</dbReference>
<keyword evidence="2 5" id="KW-0812">Transmembrane</keyword>
<keyword evidence="4 5" id="KW-0472">Membrane</keyword>
<feature type="transmembrane region" description="Helical" evidence="5">
    <location>
        <begin position="101"/>
        <end position="122"/>
    </location>
</feature>
<organism evidence="6">
    <name type="scientific">Hydrogenobacter sp</name>
    <dbReference type="NCBI Taxonomy" id="2152829"/>
    <lineage>
        <taxon>Bacteria</taxon>
        <taxon>Pseudomonadati</taxon>
        <taxon>Aquificota</taxon>
        <taxon>Aquificia</taxon>
        <taxon>Aquificales</taxon>
        <taxon>Aquificaceae</taxon>
        <taxon>Hydrogenobacter</taxon>
    </lineage>
</organism>
<gene>
    <name evidence="6" type="ORF">ENO47_00060</name>
</gene>
<feature type="transmembrane region" description="Helical" evidence="5">
    <location>
        <begin position="219"/>
        <end position="237"/>
    </location>
</feature>
<feature type="transmembrane region" description="Helical" evidence="5">
    <location>
        <begin position="161"/>
        <end position="183"/>
    </location>
</feature>
<name>A0A7C2V5R5_9AQUI</name>
<dbReference type="GO" id="GO:0005385">
    <property type="term" value="F:zinc ion transmembrane transporter activity"/>
    <property type="evidence" value="ECO:0007669"/>
    <property type="project" value="TreeGrafter"/>
</dbReference>
<protein>
    <submittedName>
        <fullName evidence="6">ZIP family metal transporter</fullName>
    </submittedName>
</protein>
<dbReference type="AlphaFoldDB" id="A0A7C2V5R5"/>
<evidence type="ECO:0000256" key="4">
    <source>
        <dbReference type="ARBA" id="ARBA00023136"/>
    </source>
</evidence>
<accession>A0A7C2V5R5</accession>
<evidence type="ECO:0000256" key="3">
    <source>
        <dbReference type="ARBA" id="ARBA00022989"/>
    </source>
</evidence>
<comment type="caution">
    <text evidence="6">The sequence shown here is derived from an EMBL/GenBank/DDBJ whole genome shotgun (WGS) entry which is preliminary data.</text>
</comment>